<name>A0A2L2YIE7_PARTP</name>
<dbReference type="OrthoDB" id="505607at2759"/>
<reference evidence="3" key="1">
    <citation type="journal article" date="2016" name="Mol. Ecol. Resour.">
        <title>Evaluation of the impact of RNA preservation methods of spiders for de novo transcriptome assembly.</title>
        <authorList>
            <person name="Kono N."/>
            <person name="Nakamura H."/>
            <person name="Ito Y."/>
            <person name="Tomita M."/>
            <person name="Arakawa K."/>
        </authorList>
    </citation>
    <scope>NUCLEOTIDE SEQUENCE</scope>
    <source>
        <tissue evidence="3">Whole body</tissue>
    </source>
</reference>
<dbReference type="GeneID" id="107443731"/>
<dbReference type="InterPro" id="IPR036514">
    <property type="entry name" value="SGNH_hydro_sf"/>
</dbReference>
<dbReference type="Gene3D" id="3.40.50.1110">
    <property type="entry name" value="SGNH hydrolase"/>
    <property type="match status" value="1"/>
</dbReference>
<dbReference type="PANTHER" id="PTHR11852:SF0">
    <property type="entry name" value="PLATELET-ACTIVATING FACTOR ACETYLHYDROLASE IB SUBUNIT BETA HOMOLOG"/>
    <property type="match status" value="1"/>
</dbReference>
<dbReference type="EMBL" id="IAAA01021744">
    <property type="protein sequence ID" value="LAA07913.1"/>
    <property type="molecule type" value="mRNA"/>
</dbReference>
<dbReference type="KEGG" id="ptep:107443731"/>
<dbReference type="CDD" id="cd01820">
    <property type="entry name" value="PAF_acetylesterase_like"/>
    <property type="match status" value="1"/>
</dbReference>
<protein>
    <submittedName>
        <fullName evidence="3">Platelet-activating factor acetylhydrolase IB subunit gamma</fullName>
    </submittedName>
</protein>
<dbReference type="InterPro" id="IPR013830">
    <property type="entry name" value="SGNH_hydro"/>
</dbReference>
<dbReference type="AlphaFoldDB" id="A0A2L2YIE7"/>
<dbReference type="EMBL" id="IAAA01021745">
    <property type="protein sequence ID" value="LAA07915.1"/>
    <property type="molecule type" value="mRNA"/>
</dbReference>
<proteinExistence type="evidence at transcript level"/>
<evidence type="ECO:0000313" key="3">
    <source>
        <dbReference type="EMBL" id="LAA07916.1"/>
    </source>
</evidence>
<keyword evidence="3" id="KW-0378">Hydrolase</keyword>
<evidence type="ECO:0000259" key="2">
    <source>
        <dbReference type="Pfam" id="PF13472"/>
    </source>
</evidence>
<comment type="similarity">
    <text evidence="1">Belongs to the 'GDSL' lipolytic enzyme family. Platelet-activating factor acetylhydrolase IB beta/gamma subunits subfamily.</text>
</comment>
<dbReference type="EMBL" id="IAAA01021743">
    <property type="protein sequence ID" value="LAA07910.1"/>
    <property type="molecule type" value="mRNA"/>
</dbReference>
<dbReference type="OMA" id="AWNQYFA"/>
<feature type="domain" description="SGNH hydrolase-type esterase" evidence="2">
    <location>
        <begin position="64"/>
        <end position="197"/>
    </location>
</feature>
<organism evidence="3">
    <name type="scientific">Parasteatoda tepidariorum</name>
    <name type="common">Common house spider</name>
    <name type="synonym">Achaearanea tepidariorum</name>
    <dbReference type="NCBI Taxonomy" id="114398"/>
    <lineage>
        <taxon>Eukaryota</taxon>
        <taxon>Metazoa</taxon>
        <taxon>Ecdysozoa</taxon>
        <taxon>Arthropoda</taxon>
        <taxon>Chelicerata</taxon>
        <taxon>Arachnida</taxon>
        <taxon>Araneae</taxon>
        <taxon>Araneomorphae</taxon>
        <taxon>Entelegynae</taxon>
        <taxon>Araneoidea</taxon>
        <taxon>Theridiidae</taxon>
        <taxon>Parasteatoda</taxon>
    </lineage>
</organism>
<dbReference type="EMBL" id="IAAA01021746">
    <property type="protein sequence ID" value="LAA07916.1"/>
    <property type="molecule type" value="mRNA"/>
</dbReference>
<evidence type="ECO:0000256" key="1">
    <source>
        <dbReference type="ARBA" id="ARBA00038184"/>
    </source>
</evidence>
<accession>A0A2L2YIE7</accession>
<dbReference type="Pfam" id="PF13472">
    <property type="entry name" value="Lipase_GDSL_2"/>
    <property type="match status" value="1"/>
</dbReference>
<dbReference type="PANTHER" id="PTHR11852">
    <property type="entry name" value="PLATELET-ACTIVATING FACTOR ACETYLHYDROLASE"/>
    <property type="match status" value="1"/>
</dbReference>
<sequence length="222" mass="24755">MTLASEAAPPEDKRGDDRWLSIHKHFLISAREQEPEVLFLGDYVVSMAAHTEMWEKLFAPLHCLNLGIAEDETQNVLWRIQNGEIDSTDPKIIVLGVGANNINHSAEEIVSGILSCANAIIEKKPNATLILLKLLPCGRKPNPLRSKINEVNEKLKSATHGLPNTQVIDIDPGFVQPDGLVSHHDLYDYLHLTRSAYSKSFEILYDLLQQILTDSVNSQDAE</sequence>
<dbReference type="RefSeq" id="XP_015913171.1">
    <property type="nucleotide sequence ID" value="XM_016057685.3"/>
</dbReference>
<dbReference type="GO" id="GO:0016787">
    <property type="term" value="F:hydrolase activity"/>
    <property type="evidence" value="ECO:0007669"/>
    <property type="project" value="UniProtKB-KW"/>
</dbReference>
<dbReference type="SUPFAM" id="SSF52266">
    <property type="entry name" value="SGNH hydrolase"/>
    <property type="match status" value="1"/>
</dbReference>